<name>A0A249MRG3_SPHXE</name>
<feature type="compositionally biased region" description="Basic and acidic residues" evidence="1">
    <location>
        <begin position="90"/>
        <end position="106"/>
    </location>
</feature>
<feature type="region of interest" description="Disordered" evidence="1">
    <location>
        <begin position="23"/>
        <end position="126"/>
    </location>
</feature>
<reference evidence="2 3" key="1">
    <citation type="submission" date="2017-08" db="EMBL/GenBank/DDBJ databases">
        <title>Whole Genome Sequence of Sphingobium hydrophobicum C1: Insights into Adaption to the Electronic-waste Contaminated Sediment.</title>
        <authorList>
            <person name="Song D."/>
            <person name="Chen X."/>
            <person name="Xu M."/>
        </authorList>
    </citation>
    <scope>NUCLEOTIDE SEQUENCE [LARGE SCALE GENOMIC DNA]</scope>
    <source>
        <strain evidence="2 3">C1</strain>
    </source>
</reference>
<evidence type="ECO:0000313" key="2">
    <source>
        <dbReference type="EMBL" id="ASY43940.1"/>
    </source>
</evidence>
<dbReference type="EMBL" id="CP022745">
    <property type="protein sequence ID" value="ASY43940.1"/>
    <property type="molecule type" value="Genomic_DNA"/>
</dbReference>
<evidence type="ECO:0000313" key="3">
    <source>
        <dbReference type="Proteomes" id="UP000217141"/>
    </source>
</evidence>
<feature type="compositionally biased region" description="Basic and acidic residues" evidence="1">
    <location>
        <begin position="44"/>
        <end position="54"/>
    </location>
</feature>
<protein>
    <submittedName>
        <fullName evidence="2">Uncharacterized protein</fullName>
    </submittedName>
</protein>
<dbReference type="Proteomes" id="UP000217141">
    <property type="component" value="Chromosome I"/>
</dbReference>
<accession>A0A249MRG3</accession>
<organism evidence="2 3">
    <name type="scientific">Sphingobium xenophagum</name>
    <dbReference type="NCBI Taxonomy" id="121428"/>
    <lineage>
        <taxon>Bacteria</taxon>
        <taxon>Pseudomonadati</taxon>
        <taxon>Pseudomonadota</taxon>
        <taxon>Alphaproteobacteria</taxon>
        <taxon>Sphingomonadales</taxon>
        <taxon>Sphingomonadaceae</taxon>
        <taxon>Sphingobium</taxon>
    </lineage>
</organism>
<evidence type="ECO:0000256" key="1">
    <source>
        <dbReference type="SAM" id="MobiDB-lite"/>
    </source>
</evidence>
<dbReference type="KEGG" id="shyd:CJD35_05345"/>
<dbReference type="AlphaFoldDB" id="A0A249MRG3"/>
<sequence length="126" mass="13276">MLCVALALAFAGASATRIVDRIQHQPGGPADHTHLPFSDIAYDADDHHDDHAGTDDQDNGANPDHQPGPSHHHHGDSGSGLPALAAAETAKSDLGADRHDLRRDRAPPGLSTYGPERPPKHNTISV</sequence>
<gene>
    <name evidence="2" type="ORF">CJD35_05345</name>
</gene>
<proteinExistence type="predicted"/>